<dbReference type="GO" id="GO:0004190">
    <property type="term" value="F:aspartic-type endopeptidase activity"/>
    <property type="evidence" value="ECO:0007669"/>
    <property type="project" value="UniProtKB-KW"/>
</dbReference>
<evidence type="ECO:0000313" key="11">
    <source>
        <dbReference type="Proteomes" id="UP000515124"/>
    </source>
</evidence>
<dbReference type="InterPro" id="IPR033121">
    <property type="entry name" value="PEPTIDASE_A1"/>
</dbReference>
<evidence type="ECO:0000256" key="4">
    <source>
        <dbReference type="ARBA" id="ARBA00022750"/>
    </source>
</evidence>
<keyword evidence="9" id="KW-1133">Transmembrane helix</keyword>
<accession>A0A6P5S6L6</accession>
<keyword evidence="4 8" id="KW-0064">Aspartyl protease</keyword>
<evidence type="ECO:0000256" key="9">
    <source>
        <dbReference type="SAM" id="Phobius"/>
    </source>
</evidence>
<keyword evidence="11" id="KW-1185">Reference proteome</keyword>
<dbReference type="PROSITE" id="PS51767">
    <property type="entry name" value="PEPTIDASE_A1"/>
    <property type="match status" value="1"/>
</dbReference>
<keyword evidence="3" id="KW-0732">Signal</keyword>
<dbReference type="SUPFAM" id="SSF50630">
    <property type="entry name" value="Acid proteases"/>
    <property type="match status" value="1"/>
</dbReference>
<name>A0A6P5S6L6_PRUAV</name>
<dbReference type="InterPro" id="IPR051708">
    <property type="entry name" value="Plant_Aspart_Prot_A1"/>
</dbReference>
<feature type="domain" description="Peptidase A1" evidence="10">
    <location>
        <begin position="110"/>
        <end position="455"/>
    </location>
</feature>
<keyword evidence="6" id="KW-0325">Glycoprotein</keyword>
<sequence length="462" mass="50140">MGSGSVFPLSSVLLILTLGALLVAFFVNPACSTSRRALDLHDHHHQTMQNGFKVTLKHIDSDKNFTRLERLQRRIKRGRKRLQRLNVLSTSSSDHNLGATSPVHAGQGEFLMKLSIGTPAETYNAILDTGSDLIWTQCKPCKDCYDQPTPIFDPKKSSTFSKLSCESEFCEALPSQTCTNNSCEYYYAYGDFSSTDGILATETFTFGDVSIPKIGFGCGKDNQGGGFNQGAGLVGLGRGTLSLVSQLKEPKFSYCLTSVDDTKSSSTLLMGSVANLANTTSKHADIKTTPLIKNPNPDQSTFYYLGLEGISVGDTRLPIEKDTFALGDDGNGGLIIDSGTTLTYIEEGAFDLLKTEFTSQIKLAEADATDTVGLEVCFKLPEDDGSGKVEVPKLVFHFKNADLELPAENYIIADTDVGVLCLAMGSASAMSVFGNYQQQNFLVYHDLVKETISFVPTKCDQL</sequence>
<dbReference type="FunFam" id="2.40.70.10:FF:000029">
    <property type="entry name" value="Aspartyl protease family protein"/>
    <property type="match status" value="1"/>
</dbReference>
<evidence type="ECO:0000259" key="10">
    <source>
        <dbReference type="PROSITE" id="PS51767"/>
    </source>
</evidence>
<gene>
    <name evidence="12" type="primary">LOC110755707</name>
</gene>
<dbReference type="RefSeq" id="XP_021812630.1">
    <property type="nucleotide sequence ID" value="XM_021956938.1"/>
</dbReference>
<proteinExistence type="inferred from homology"/>
<dbReference type="Pfam" id="PF14541">
    <property type="entry name" value="TAXi_C"/>
    <property type="match status" value="1"/>
</dbReference>
<dbReference type="InterPro" id="IPR021109">
    <property type="entry name" value="Peptidase_aspartic_dom_sf"/>
</dbReference>
<dbReference type="FunFam" id="2.40.70.10:FF:000016">
    <property type="entry name" value="Probable aspartic protease At2g35615"/>
    <property type="match status" value="1"/>
</dbReference>
<dbReference type="InterPro" id="IPR032861">
    <property type="entry name" value="TAXi_N"/>
</dbReference>
<feature type="active site" evidence="7">
    <location>
        <position position="128"/>
    </location>
</feature>
<comment type="similarity">
    <text evidence="1 8">Belongs to the peptidase A1 family.</text>
</comment>
<dbReference type="KEGG" id="pavi:110755707"/>
<evidence type="ECO:0000256" key="6">
    <source>
        <dbReference type="ARBA" id="ARBA00023180"/>
    </source>
</evidence>
<dbReference type="PANTHER" id="PTHR47967">
    <property type="entry name" value="OS07G0603500 PROTEIN-RELATED"/>
    <property type="match status" value="1"/>
</dbReference>
<dbReference type="CDD" id="cd05476">
    <property type="entry name" value="pepsin_A_like_plant"/>
    <property type="match status" value="1"/>
</dbReference>
<organism evidence="11 12">
    <name type="scientific">Prunus avium</name>
    <name type="common">Cherry</name>
    <name type="synonym">Cerasus avium</name>
    <dbReference type="NCBI Taxonomy" id="42229"/>
    <lineage>
        <taxon>Eukaryota</taxon>
        <taxon>Viridiplantae</taxon>
        <taxon>Streptophyta</taxon>
        <taxon>Embryophyta</taxon>
        <taxon>Tracheophyta</taxon>
        <taxon>Spermatophyta</taxon>
        <taxon>Magnoliopsida</taxon>
        <taxon>eudicotyledons</taxon>
        <taxon>Gunneridae</taxon>
        <taxon>Pentapetalae</taxon>
        <taxon>rosids</taxon>
        <taxon>fabids</taxon>
        <taxon>Rosales</taxon>
        <taxon>Rosaceae</taxon>
        <taxon>Amygdaloideae</taxon>
        <taxon>Amygdaleae</taxon>
        <taxon>Prunus</taxon>
    </lineage>
</organism>
<evidence type="ECO:0000256" key="5">
    <source>
        <dbReference type="ARBA" id="ARBA00022801"/>
    </source>
</evidence>
<protein>
    <submittedName>
        <fullName evidence="12">Aspartic proteinase nepenthesin-1</fullName>
    </submittedName>
</protein>
<keyword evidence="5 8" id="KW-0378">Hydrolase</keyword>
<evidence type="ECO:0000313" key="12">
    <source>
        <dbReference type="RefSeq" id="XP_021812630.1"/>
    </source>
</evidence>
<dbReference type="PANTHER" id="PTHR47967:SF23">
    <property type="entry name" value="OS04G0448300 PROTEIN"/>
    <property type="match status" value="1"/>
</dbReference>
<dbReference type="Gene3D" id="2.40.70.10">
    <property type="entry name" value="Acid Proteases"/>
    <property type="match status" value="2"/>
</dbReference>
<keyword evidence="2 8" id="KW-0645">Protease</keyword>
<dbReference type="GO" id="GO:0006508">
    <property type="term" value="P:proteolysis"/>
    <property type="evidence" value="ECO:0007669"/>
    <property type="project" value="UniProtKB-KW"/>
</dbReference>
<reference evidence="12" key="1">
    <citation type="submission" date="2025-08" db="UniProtKB">
        <authorList>
            <consortium name="RefSeq"/>
        </authorList>
    </citation>
    <scope>IDENTIFICATION</scope>
</reference>
<keyword evidence="9" id="KW-0812">Transmembrane</keyword>
<evidence type="ECO:0000256" key="1">
    <source>
        <dbReference type="ARBA" id="ARBA00007447"/>
    </source>
</evidence>
<evidence type="ECO:0000256" key="3">
    <source>
        <dbReference type="ARBA" id="ARBA00022729"/>
    </source>
</evidence>
<feature type="active site" evidence="7">
    <location>
        <position position="337"/>
    </location>
</feature>
<keyword evidence="9" id="KW-0472">Membrane</keyword>
<dbReference type="Proteomes" id="UP000515124">
    <property type="component" value="Unplaced"/>
</dbReference>
<dbReference type="InterPro" id="IPR032799">
    <property type="entry name" value="TAXi_C"/>
</dbReference>
<dbReference type="GO" id="GO:0005576">
    <property type="term" value="C:extracellular region"/>
    <property type="evidence" value="ECO:0007669"/>
    <property type="project" value="TreeGrafter"/>
</dbReference>
<evidence type="ECO:0000256" key="7">
    <source>
        <dbReference type="PIRSR" id="PIRSR601461-1"/>
    </source>
</evidence>
<dbReference type="InterPro" id="IPR001461">
    <property type="entry name" value="Aspartic_peptidase_A1"/>
</dbReference>
<dbReference type="InterPro" id="IPR034161">
    <property type="entry name" value="Pepsin-like_plant"/>
</dbReference>
<feature type="transmembrane region" description="Helical" evidence="9">
    <location>
        <begin position="6"/>
        <end position="27"/>
    </location>
</feature>
<dbReference type="GeneID" id="110755707"/>
<dbReference type="PROSITE" id="PS00141">
    <property type="entry name" value="ASP_PROTEASE"/>
    <property type="match status" value="1"/>
</dbReference>
<dbReference type="PRINTS" id="PR00792">
    <property type="entry name" value="PEPSIN"/>
</dbReference>
<dbReference type="AlphaFoldDB" id="A0A6P5S6L6"/>
<dbReference type="InterPro" id="IPR001969">
    <property type="entry name" value="Aspartic_peptidase_AS"/>
</dbReference>
<evidence type="ECO:0000256" key="2">
    <source>
        <dbReference type="ARBA" id="ARBA00022670"/>
    </source>
</evidence>
<dbReference type="Pfam" id="PF14543">
    <property type="entry name" value="TAXi_N"/>
    <property type="match status" value="1"/>
</dbReference>
<evidence type="ECO:0000256" key="8">
    <source>
        <dbReference type="RuleBase" id="RU000454"/>
    </source>
</evidence>